<dbReference type="SUPFAM" id="SSF53098">
    <property type="entry name" value="Ribonuclease H-like"/>
    <property type="match status" value="1"/>
</dbReference>
<dbReference type="InterPro" id="IPR036397">
    <property type="entry name" value="RNaseH_sf"/>
</dbReference>
<name>A0A2P6P7K0_ROSCH</name>
<evidence type="ECO:0000256" key="2">
    <source>
        <dbReference type="SAM" id="SignalP"/>
    </source>
</evidence>
<dbReference type="PANTHER" id="PTHR42648:SF26">
    <property type="entry name" value="INTEGRASE CATALYTIC DOMAIN-CONTAINING PROTEIN"/>
    <property type="match status" value="1"/>
</dbReference>
<dbReference type="Pfam" id="PF00665">
    <property type="entry name" value="rve"/>
    <property type="match status" value="1"/>
</dbReference>
<dbReference type="InterPro" id="IPR001584">
    <property type="entry name" value="Integrase_cat-core"/>
</dbReference>
<dbReference type="GO" id="GO:0003964">
    <property type="term" value="F:RNA-directed DNA polymerase activity"/>
    <property type="evidence" value="ECO:0007669"/>
    <property type="project" value="UniProtKB-KW"/>
</dbReference>
<dbReference type="AlphaFoldDB" id="A0A2P6P7K0"/>
<dbReference type="SMART" id="SM00343">
    <property type="entry name" value="ZnF_C2HC"/>
    <property type="match status" value="2"/>
</dbReference>
<feature type="compositionally biased region" description="Polar residues" evidence="1">
    <location>
        <begin position="830"/>
        <end position="886"/>
    </location>
</feature>
<organism evidence="4 5">
    <name type="scientific">Rosa chinensis</name>
    <name type="common">China rose</name>
    <dbReference type="NCBI Taxonomy" id="74649"/>
    <lineage>
        <taxon>Eukaryota</taxon>
        <taxon>Viridiplantae</taxon>
        <taxon>Streptophyta</taxon>
        <taxon>Embryophyta</taxon>
        <taxon>Tracheophyta</taxon>
        <taxon>Spermatophyta</taxon>
        <taxon>Magnoliopsida</taxon>
        <taxon>eudicotyledons</taxon>
        <taxon>Gunneridae</taxon>
        <taxon>Pentapetalae</taxon>
        <taxon>rosids</taxon>
        <taxon>fabids</taxon>
        <taxon>Rosales</taxon>
        <taxon>Rosaceae</taxon>
        <taxon>Rosoideae</taxon>
        <taxon>Rosoideae incertae sedis</taxon>
        <taxon>Rosa</taxon>
    </lineage>
</organism>
<evidence type="ECO:0000256" key="1">
    <source>
        <dbReference type="SAM" id="MobiDB-lite"/>
    </source>
</evidence>
<evidence type="ECO:0000313" key="5">
    <source>
        <dbReference type="Proteomes" id="UP000238479"/>
    </source>
</evidence>
<keyword evidence="5" id="KW-1185">Reference proteome</keyword>
<dbReference type="Gramene" id="PRQ17908">
    <property type="protein sequence ID" value="PRQ17908"/>
    <property type="gene ID" value="RchiOBHm_Chr7g0200091"/>
</dbReference>
<protein>
    <submittedName>
        <fullName evidence="4">Putative RNA-directed DNA polymerase</fullName>
        <ecNumber evidence="4">2.7.7.49</ecNumber>
    </submittedName>
</protein>
<dbReference type="Pfam" id="PF25597">
    <property type="entry name" value="SH3_retrovirus"/>
    <property type="match status" value="1"/>
</dbReference>
<feature type="region of interest" description="Disordered" evidence="1">
    <location>
        <begin position="829"/>
        <end position="886"/>
    </location>
</feature>
<gene>
    <name evidence="4" type="ORF">RchiOBHm_Chr7g0200091</name>
</gene>
<dbReference type="PANTHER" id="PTHR42648">
    <property type="entry name" value="TRANSPOSASE, PUTATIVE-RELATED"/>
    <property type="match status" value="1"/>
</dbReference>
<feature type="domain" description="Integrase catalytic" evidence="3">
    <location>
        <begin position="545"/>
        <end position="711"/>
    </location>
</feature>
<dbReference type="InterPro" id="IPR025724">
    <property type="entry name" value="GAG-pre-integrase_dom"/>
</dbReference>
<reference evidence="4 5" key="1">
    <citation type="journal article" date="2018" name="Nat. Genet.">
        <title>The Rosa genome provides new insights in the design of modern roses.</title>
        <authorList>
            <person name="Bendahmane M."/>
        </authorList>
    </citation>
    <scope>NUCLEOTIDE SEQUENCE [LARGE SCALE GENOMIC DNA]</scope>
    <source>
        <strain evidence="5">cv. Old Blush</strain>
    </source>
</reference>
<dbReference type="Gene3D" id="4.10.60.10">
    <property type="entry name" value="Zinc finger, CCHC-type"/>
    <property type="match status" value="1"/>
</dbReference>
<dbReference type="SUPFAM" id="SSF57756">
    <property type="entry name" value="Retrovirus zinc finger-like domains"/>
    <property type="match status" value="1"/>
</dbReference>
<dbReference type="InterPro" id="IPR001878">
    <property type="entry name" value="Znf_CCHC"/>
</dbReference>
<keyword evidence="4" id="KW-0695">RNA-directed DNA polymerase</keyword>
<evidence type="ECO:0000259" key="3">
    <source>
        <dbReference type="PROSITE" id="PS50994"/>
    </source>
</evidence>
<dbReference type="GO" id="GO:0015074">
    <property type="term" value="P:DNA integration"/>
    <property type="evidence" value="ECO:0007669"/>
    <property type="project" value="InterPro"/>
</dbReference>
<keyword evidence="4" id="KW-0548">Nucleotidyltransferase</keyword>
<keyword evidence="4" id="KW-0808">Transferase</keyword>
<dbReference type="InterPro" id="IPR057670">
    <property type="entry name" value="SH3_retrovirus"/>
</dbReference>
<accession>A0A2P6P7K0</accession>
<dbReference type="Pfam" id="PF13976">
    <property type="entry name" value="gag_pre-integrs"/>
    <property type="match status" value="1"/>
</dbReference>
<keyword evidence="2" id="KW-0732">Signal</keyword>
<dbReference type="Pfam" id="PF14223">
    <property type="entry name" value="Retrotran_gag_2"/>
    <property type="match status" value="1"/>
</dbReference>
<comment type="caution">
    <text evidence="4">The sequence shown here is derived from an EMBL/GenBank/DDBJ whole genome shotgun (WGS) entry which is preliminary data.</text>
</comment>
<dbReference type="Proteomes" id="UP000238479">
    <property type="component" value="Chromosome 7"/>
</dbReference>
<evidence type="ECO:0000313" key="4">
    <source>
        <dbReference type="EMBL" id="PRQ17908.1"/>
    </source>
</evidence>
<feature type="signal peptide" evidence="2">
    <location>
        <begin position="1"/>
        <end position="17"/>
    </location>
</feature>
<dbReference type="GO" id="GO:0003676">
    <property type="term" value="F:nucleic acid binding"/>
    <property type="evidence" value="ECO:0007669"/>
    <property type="project" value="InterPro"/>
</dbReference>
<dbReference type="EC" id="2.7.7.49" evidence="4"/>
<dbReference type="GO" id="GO:0008270">
    <property type="term" value="F:zinc ion binding"/>
    <property type="evidence" value="ECO:0007669"/>
    <property type="project" value="InterPro"/>
</dbReference>
<dbReference type="InterPro" id="IPR012337">
    <property type="entry name" value="RNaseH-like_sf"/>
</dbReference>
<dbReference type="PROSITE" id="PS50994">
    <property type="entry name" value="INTEGRASE"/>
    <property type="match status" value="1"/>
</dbReference>
<dbReference type="InterPro" id="IPR039537">
    <property type="entry name" value="Retrotran_Ty1/copia-like"/>
</dbReference>
<dbReference type="STRING" id="74649.A0A2P6P7K0"/>
<feature type="chain" id="PRO_5015189177" evidence="2">
    <location>
        <begin position="18"/>
        <end position="886"/>
    </location>
</feature>
<dbReference type="InterPro" id="IPR036875">
    <property type="entry name" value="Znf_CCHC_sf"/>
</dbReference>
<proteinExistence type="predicted"/>
<sequence>MVATAVTLLANLSSIVSVKLDDNNYPTWHFQLYSLLRGHGLLKFVDGTVSCPSQYIISDDGSLTSTPSEDYEDWLEQDWNLVSLLTATLSPEALSHVVGCNSALEVWTTLKDRYATVSRANVVQLKSNLQSIEKGSDSVDKYLLRVKNARDQLSSIGVKIADEDIMILILKGLPSEFSTVRMMIKAKHAPISMSELRSLLLAAESELECDTKSMSVTSMTAMVAKSGSVASQDSKGILPTPMQNGYNGFAAFNNGGRGNGGGYRNNGGGYNGGNGGFRNNGGNGFNGGNGGFRNNGGNGFNSGWNNGNRNGNQQQFGGNGNRNFGNNGGFGGYRPWIVCQICDKPGHSAQTCWHLSKVNGSTSAPNILECQLCGTNGHFAVECNQRLQFAKLQGQHTAMTASLQQTHTSPTHEVWITDSGASSHMTSDIQVLNNVSSYSADDQVQDKVTGKVLFQGLSENGLYPIPVSTSRNLFNPSSNSESAFLGSKVTQSLWHKRLGHPSNAITSSMLAKSRVPFQFVESSSVCESCLAGKFTKLPFPTSCTRSSTPFHTVHSDVWGPSPHVSIEGFKYYLTFIDDCTRFCWIFPLHNKAEVCSKFIAFHSFVTTQFSSVIKILQTNGGGEYQSHTFQSFLAKNGIVHQKSCPYTPQQNGLAERKNRHIVETALTLLHQSFLPPKFWFHACAIAVFLINRMPTPTLNMSSPFEMLHSKPPSLESLKVFGCACFPLIKPYNSNKLQVKTVKCIFLGYAPGYKGFICFNPSNSKFIISRHVVFDESSFPYQFLSSSPEPTSFTSSTSHPVQVILRHPSRNKTSSSTVHSAQHLATPVLPASTQDQPCSSPTHDSTVQHQTFVPSNEEQSHHSAVQPQISVPSNVGQSQNSVSPIAG</sequence>
<dbReference type="Gene3D" id="3.30.420.10">
    <property type="entry name" value="Ribonuclease H-like superfamily/Ribonuclease H"/>
    <property type="match status" value="1"/>
</dbReference>
<dbReference type="EMBL" id="PDCK01000045">
    <property type="protein sequence ID" value="PRQ17908.1"/>
    <property type="molecule type" value="Genomic_DNA"/>
</dbReference>